<reference evidence="7" key="1">
    <citation type="journal article" date="2017" name="Nature">
        <title>The genome of Chenopodium quinoa.</title>
        <authorList>
            <person name="Jarvis D.E."/>
            <person name="Ho Y.S."/>
            <person name="Lightfoot D.J."/>
            <person name="Schmoeckel S.M."/>
            <person name="Li B."/>
            <person name="Borm T.J.A."/>
            <person name="Ohyanagi H."/>
            <person name="Mineta K."/>
            <person name="Michell C.T."/>
            <person name="Saber N."/>
            <person name="Kharbatia N.M."/>
            <person name="Rupper R.R."/>
            <person name="Sharp A.R."/>
            <person name="Dally N."/>
            <person name="Boughton B.A."/>
            <person name="Woo Y.H."/>
            <person name="Gao G."/>
            <person name="Schijlen E.G.W.M."/>
            <person name="Guo X."/>
            <person name="Momin A.A."/>
            <person name="Negrao S."/>
            <person name="Al-Babili S."/>
            <person name="Gehring C."/>
            <person name="Roessner U."/>
            <person name="Jung C."/>
            <person name="Murphy K."/>
            <person name="Arold S.T."/>
            <person name="Gojobori T."/>
            <person name="van der Linden C.G."/>
            <person name="van Loo E.N."/>
            <person name="Jellen E.N."/>
            <person name="Maughan P.J."/>
            <person name="Tester M."/>
        </authorList>
    </citation>
    <scope>NUCLEOTIDE SEQUENCE [LARGE SCALE GENOMIC DNA]</scope>
    <source>
        <strain evidence="7">cv. PI 614886</strain>
    </source>
</reference>
<dbReference type="GO" id="GO:0016020">
    <property type="term" value="C:membrane"/>
    <property type="evidence" value="ECO:0007669"/>
    <property type="project" value="UniProtKB-SubCell"/>
</dbReference>
<evidence type="ECO:0000256" key="3">
    <source>
        <dbReference type="ARBA" id="ARBA00022692"/>
    </source>
</evidence>
<dbReference type="GO" id="GO:0015297">
    <property type="term" value="F:antiporter activity"/>
    <property type="evidence" value="ECO:0007669"/>
    <property type="project" value="InterPro"/>
</dbReference>
<dbReference type="Pfam" id="PF01554">
    <property type="entry name" value="MatE"/>
    <property type="match status" value="2"/>
</dbReference>
<dbReference type="InterPro" id="IPR002528">
    <property type="entry name" value="MATE_fam"/>
</dbReference>
<feature type="transmembrane region" description="Helical" evidence="6">
    <location>
        <begin position="50"/>
        <end position="70"/>
    </location>
</feature>
<evidence type="ECO:0000313" key="7">
    <source>
        <dbReference type="EnsemblPlants" id="AUR62033944-RA:cds"/>
    </source>
</evidence>
<keyword evidence="5 6" id="KW-0472">Membrane</keyword>
<evidence type="ECO:0000256" key="2">
    <source>
        <dbReference type="ARBA" id="ARBA00010199"/>
    </source>
</evidence>
<keyword evidence="3 6" id="KW-0812">Transmembrane</keyword>
<keyword evidence="4 6" id="KW-1133">Transmembrane helix</keyword>
<organism evidence="7 8">
    <name type="scientific">Chenopodium quinoa</name>
    <name type="common">Quinoa</name>
    <dbReference type="NCBI Taxonomy" id="63459"/>
    <lineage>
        <taxon>Eukaryota</taxon>
        <taxon>Viridiplantae</taxon>
        <taxon>Streptophyta</taxon>
        <taxon>Embryophyta</taxon>
        <taxon>Tracheophyta</taxon>
        <taxon>Spermatophyta</taxon>
        <taxon>Magnoliopsida</taxon>
        <taxon>eudicotyledons</taxon>
        <taxon>Gunneridae</taxon>
        <taxon>Pentapetalae</taxon>
        <taxon>Caryophyllales</taxon>
        <taxon>Chenopodiaceae</taxon>
        <taxon>Chenopodioideae</taxon>
        <taxon>Atripliceae</taxon>
        <taxon>Chenopodium</taxon>
    </lineage>
</organism>
<dbReference type="PANTHER" id="PTHR11206">
    <property type="entry name" value="MULTIDRUG RESISTANCE PROTEIN"/>
    <property type="match status" value="1"/>
</dbReference>
<comment type="similarity">
    <text evidence="2">Belongs to the multi antimicrobial extrusion (MATE) (TC 2.A.66.1) family.</text>
</comment>
<comment type="subcellular location">
    <subcellularLocation>
        <location evidence="1">Membrane</location>
        <topology evidence="1">Multi-pass membrane protein</topology>
    </subcellularLocation>
</comment>
<accession>A0A803MRP3</accession>
<keyword evidence="8" id="KW-1185">Reference proteome</keyword>
<protein>
    <submittedName>
        <fullName evidence="7">Uncharacterized protein</fullName>
    </submittedName>
</protein>
<feature type="transmembrane region" description="Helical" evidence="6">
    <location>
        <begin position="131"/>
        <end position="151"/>
    </location>
</feature>
<feature type="transmembrane region" description="Helical" evidence="6">
    <location>
        <begin position="194"/>
        <end position="216"/>
    </location>
</feature>
<feature type="transmembrane region" description="Helical" evidence="6">
    <location>
        <begin position="242"/>
        <end position="265"/>
    </location>
</feature>
<proteinExistence type="inferred from homology"/>
<dbReference type="AlphaFoldDB" id="A0A803MRP3"/>
<dbReference type="GO" id="GO:0042910">
    <property type="term" value="F:xenobiotic transmembrane transporter activity"/>
    <property type="evidence" value="ECO:0007669"/>
    <property type="project" value="InterPro"/>
</dbReference>
<evidence type="ECO:0000256" key="6">
    <source>
        <dbReference type="SAM" id="Phobius"/>
    </source>
</evidence>
<evidence type="ECO:0000256" key="5">
    <source>
        <dbReference type="ARBA" id="ARBA00023136"/>
    </source>
</evidence>
<sequence>MEKQENPSSPILSLSLPLPKDHDFMEIDLKNKKGSYNNSYSLVKETKKQVWLAGPLIIVGLLTFSLHVNSLMFVGHLGNLPLAAASLATSFAYVTGFSVLLGMASALETVCGQSYGAKQYKMVGVHTQRAMLVLCLVSVPISITCLGSRGAAIANVVSYWINLMILALYVQYSLSCSKTWNGFSIASLQGIPTFLRLSIPSTAMLCLNLITLVWVIHEGLSGGVSTRVSNELGASNPQCARLAVHVALSMTICECILVGLLLMMLRDVWGYAYTQDLEVVKYLATMMPLIVIANFLTGVTCILYGIARGCGWQKIGAYINLTSFYLIGLPISILLAFLMHIGGKAKKATIRVFGSNIPEDESQALYIMEDGRPLCHDRDKGSKVDQWKHTCNT</sequence>
<feature type="transmembrane region" description="Helical" evidence="6">
    <location>
        <begin position="90"/>
        <end position="110"/>
    </location>
</feature>
<evidence type="ECO:0000256" key="1">
    <source>
        <dbReference type="ARBA" id="ARBA00004141"/>
    </source>
</evidence>
<name>A0A803MRP3_CHEQI</name>
<reference evidence="7" key="2">
    <citation type="submission" date="2021-03" db="UniProtKB">
        <authorList>
            <consortium name="EnsemblPlants"/>
        </authorList>
    </citation>
    <scope>IDENTIFICATION</scope>
</reference>
<feature type="transmembrane region" description="Helical" evidence="6">
    <location>
        <begin position="318"/>
        <end position="341"/>
    </location>
</feature>
<feature type="transmembrane region" description="Helical" evidence="6">
    <location>
        <begin position="157"/>
        <end position="174"/>
    </location>
</feature>
<dbReference type="CDD" id="cd13132">
    <property type="entry name" value="MATE_eukaryotic"/>
    <property type="match status" value="1"/>
</dbReference>
<dbReference type="EnsemblPlants" id="AUR62033944-RA">
    <property type="protein sequence ID" value="AUR62033944-RA:cds"/>
    <property type="gene ID" value="AUR62033944"/>
</dbReference>
<dbReference type="InterPro" id="IPR045069">
    <property type="entry name" value="MATE_euk"/>
</dbReference>
<dbReference type="Gramene" id="AUR62033944-RA">
    <property type="protein sequence ID" value="AUR62033944-RA:cds"/>
    <property type="gene ID" value="AUR62033944"/>
</dbReference>
<evidence type="ECO:0000313" key="8">
    <source>
        <dbReference type="Proteomes" id="UP000596660"/>
    </source>
</evidence>
<feature type="transmembrane region" description="Helical" evidence="6">
    <location>
        <begin position="286"/>
        <end position="306"/>
    </location>
</feature>
<dbReference type="OMA" id="ILAWFGQ"/>
<dbReference type="Proteomes" id="UP000596660">
    <property type="component" value="Unplaced"/>
</dbReference>
<dbReference type="GO" id="GO:1990961">
    <property type="term" value="P:xenobiotic detoxification by transmembrane export across the plasma membrane"/>
    <property type="evidence" value="ECO:0007669"/>
    <property type="project" value="InterPro"/>
</dbReference>
<evidence type="ECO:0000256" key="4">
    <source>
        <dbReference type="ARBA" id="ARBA00022989"/>
    </source>
</evidence>